<comment type="similarity">
    <text evidence="1">Belongs to the dUTPase family.</text>
</comment>
<reference evidence="8" key="1">
    <citation type="submission" date="2017-09" db="EMBL/GenBank/DDBJ databases">
        <title>Depth-based differentiation of microbial function through sediment-hosted aquifers and enrichment of novel symbionts in the deep terrestrial subsurface.</title>
        <authorList>
            <person name="Probst A.J."/>
            <person name="Ladd B."/>
            <person name="Jarett J.K."/>
            <person name="Geller-Mcgrath D.E."/>
            <person name="Sieber C.M.K."/>
            <person name="Emerson J.B."/>
            <person name="Anantharaman K."/>
            <person name="Thomas B.C."/>
            <person name="Malmstrom R."/>
            <person name="Stieglmeier M."/>
            <person name="Klingl A."/>
            <person name="Woyke T."/>
            <person name="Ryan C.M."/>
            <person name="Banfield J.F."/>
        </authorList>
    </citation>
    <scope>NUCLEOTIDE SEQUENCE [LARGE SCALE GENOMIC DNA]</scope>
</reference>
<name>A0A2H0WUN4_9BACT</name>
<evidence type="ECO:0000256" key="1">
    <source>
        <dbReference type="ARBA" id="ARBA00006581"/>
    </source>
</evidence>
<evidence type="ECO:0000256" key="2">
    <source>
        <dbReference type="ARBA" id="ARBA00012379"/>
    </source>
</evidence>
<gene>
    <name evidence="7" type="ORF">COT62_02620</name>
</gene>
<evidence type="ECO:0000256" key="5">
    <source>
        <dbReference type="ARBA" id="ARBA00047686"/>
    </source>
</evidence>
<dbReference type="Gene3D" id="2.70.40.10">
    <property type="match status" value="1"/>
</dbReference>
<protein>
    <recommendedName>
        <fullName evidence="2">dUTP diphosphatase</fullName>
        <ecNumber evidence="2">3.6.1.23</ecNumber>
    </recommendedName>
</protein>
<dbReference type="NCBIfam" id="TIGR00576">
    <property type="entry name" value="dut"/>
    <property type="match status" value="1"/>
</dbReference>
<dbReference type="InterPro" id="IPR036157">
    <property type="entry name" value="dUTPase-like_sf"/>
</dbReference>
<dbReference type="NCBIfam" id="NF001862">
    <property type="entry name" value="PRK00601.1"/>
    <property type="match status" value="1"/>
</dbReference>
<comment type="catalytic activity">
    <reaction evidence="5">
        <text>dUTP + H2O = dUMP + diphosphate + H(+)</text>
        <dbReference type="Rhea" id="RHEA:10248"/>
        <dbReference type="ChEBI" id="CHEBI:15377"/>
        <dbReference type="ChEBI" id="CHEBI:15378"/>
        <dbReference type="ChEBI" id="CHEBI:33019"/>
        <dbReference type="ChEBI" id="CHEBI:61555"/>
        <dbReference type="ChEBI" id="CHEBI:246422"/>
        <dbReference type="EC" id="3.6.1.23"/>
    </reaction>
</comment>
<dbReference type="AlphaFoldDB" id="A0A2H0WUN4"/>
<evidence type="ECO:0000256" key="3">
    <source>
        <dbReference type="ARBA" id="ARBA00022801"/>
    </source>
</evidence>
<dbReference type="GO" id="GO:0004170">
    <property type="term" value="F:dUTP diphosphatase activity"/>
    <property type="evidence" value="ECO:0007669"/>
    <property type="project" value="UniProtKB-EC"/>
</dbReference>
<evidence type="ECO:0000256" key="4">
    <source>
        <dbReference type="ARBA" id="ARBA00023080"/>
    </source>
</evidence>
<dbReference type="CDD" id="cd07557">
    <property type="entry name" value="trimeric_dUTPase"/>
    <property type="match status" value="1"/>
</dbReference>
<dbReference type="PANTHER" id="PTHR11241">
    <property type="entry name" value="DEOXYURIDINE 5'-TRIPHOSPHATE NUCLEOTIDOHYDROLASE"/>
    <property type="match status" value="1"/>
</dbReference>
<proteinExistence type="inferred from homology"/>
<dbReference type="EC" id="3.6.1.23" evidence="2"/>
<keyword evidence="3" id="KW-0378">Hydrolase</keyword>
<evidence type="ECO:0000313" key="7">
    <source>
        <dbReference type="EMBL" id="PIS15629.1"/>
    </source>
</evidence>
<accession>A0A2H0WUN4</accession>
<evidence type="ECO:0000313" key="8">
    <source>
        <dbReference type="Proteomes" id="UP000231198"/>
    </source>
</evidence>
<dbReference type="PANTHER" id="PTHR11241:SF0">
    <property type="entry name" value="DEOXYURIDINE 5'-TRIPHOSPHATE NUCLEOTIDOHYDROLASE"/>
    <property type="match status" value="1"/>
</dbReference>
<dbReference type="InterPro" id="IPR008181">
    <property type="entry name" value="dUTPase"/>
</dbReference>
<dbReference type="GO" id="GO:0046081">
    <property type="term" value="P:dUTP catabolic process"/>
    <property type="evidence" value="ECO:0007669"/>
    <property type="project" value="InterPro"/>
</dbReference>
<organism evidence="7 8">
    <name type="scientific">Candidatus Roizmanbacteria bacterium CG09_land_8_20_14_0_10_41_9</name>
    <dbReference type="NCBI Taxonomy" id="1974850"/>
    <lineage>
        <taxon>Bacteria</taxon>
        <taxon>Candidatus Roizmaniibacteriota</taxon>
    </lineage>
</organism>
<dbReference type="SUPFAM" id="SSF51283">
    <property type="entry name" value="dUTPase-like"/>
    <property type="match status" value="1"/>
</dbReference>
<dbReference type="EMBL" id="PEZG01000057">
    <property type="protein sequence ID" value="PIS15629.1"/>
    <property type="molecule type" value="Genomic_DNA"/>
</dbReference>
<dbReference type="Proteomes" id="UP000231198">
    <property type="component" value="Unassembled WGS sequence"/>
</dbReference>
<dbReference type="InterPro" id="IPR029054">
    <property type="entry name" value="dUTPase-like"/>
</dbReference>
<keyword evidence="4" id="KW-0546">Nucleotide metabolism</keyword>
<dbReference type="GO" id="GO:0006226">
    <property type="term" value="P:dUMP biosynthetic process"/>
    <property type="evidence" value="ECO:0007669"/>
    <property type="project" value="InterPro"/>
</dbReference>
<dbReference type="InterPro" id="IPR033704">
    <property type="entry name" value="dUTPase_trimeric"/>
</dbReference>
<evidence type="ECO:0000259" key="6">
    <source>
        <dbReference type="Pfam" id="PF00692"/>
    </source>
</evidence>
<comment type="caution">
    <text evidence="7">The sequence shown here is derived from an EMBL/GenBank/DDBJ whole genome shotgun (WGS) entry which is preliminary data.</text>
</comment>
<sequence length="146" mass="16165">MKIQIKRIDKILPLPQYQTKGSVAFDLVARESKIILPFQPTIIPLNVIIKIPKGYFLLLACRSSLPIKKTLMVSNGIGIIDQDYHGDKDEIGLQVVNFSKEPVTVEKGERIAQAICVKIAKITSFIEKRALSKASRGGWGSTDKSS</sequence>
<feature type="domain" description="dUTPase-like" evidence="6">
    <location>
        <begin position="13"/>
        <end position="140"/>
    </location>
</feature>
<dbReference type="Pfam" id="PF00692">
    <property type="entry name" value="dUTPase"/>
    <property type="match status" value="1"/>
</dbReference>
<dbReference type="GO" id="GO:0000287">
    <property type="term" value="F:magnesium ion binding"/>
    <property type="evidence" value="ECO:0007669"/>
    <property type="project" value="InterPro"/>
</dbReference>